<keyword evidence="2" id="KW-1185">Reference proteome</keyword>
<comment type="caution">
    <text evidence="1">The sequence shown here is derived from an EMBL/GenBank/DDBJ whole genome shotgun (WGS) entry which is preliminary data.</text>
</comment>
<evidence type="ECO:0000313" key="1">
    <source>
        <dbReference type="EMBL" id="MPC54562.1"/>
    </source>
</evidence>
<protein>
    <submittedName>
        <fullName evidence="1">Uncharacterized protein</fullName>
    </submittedName>
</protein>
<reference evidence="1 2" key="1">
    <citation type="submission" date="2019-05" db="EMBL/GenBank/DDBJ databases">
        <title>Another draft genome of Portunus trituberculatus and its Hox gene families provides insights of decapod evolution.</title>
        <authorList>
            <person name="Jeong J.-H."/>
            <person name="Song I."/>
            <person name="Kim S."/>
            <person name="Choi T."/>
            <person name="Kim D."/>
            <person name="Ryu S."/>
            <person name="Kim W."/>
        </authorList>
    </citation>
    <scope>NUCLEOTIDE SEQUENCE [LARGE SCALE GENOMIC DNA]</scope>
    <source>
        <tissue evidence="1">Muscle</tissue>
    </source>
</reference>
<dbReference type="EMBL" id="VSRR010012452">
    <property type="protein sequence ID" value="MPC54562.1"/>
    <property type="molecule type" value="Genomic_DNA"/>
</dbReference>
<evidence type="ECO:0000313" key="2">
    <source>
        <dbReference type="Proteomes" id="UP000324222"/>
    </source>
</evidence>
<gene>
    <name evidence="1" type="ORF">E2C01_048483</name>
</gene>
<dbReference type="Proteomes" id="UP000324222">
    <property type="component" value="Unassembled WGS sequence"/>
</dbReference>
<accession>A0A5B7G6J2</accession>
<name>A0A5B7G6J2_PORTR</name>
<organism evidence="1 2">
    <name type="scientific">Portunus trituberculatus</name>
    <name type="common">Swimming crab</name>
    <name type="synonym">Neptunus trituberculatus</name>
    <dbReference type="NCBI Taxonomy" id="210409"/>
    <lineage>
        <taxon>Eukaryota</taxon>
        <taxon>Metazoa</taxon>
        <taxon>Ecdysozoa</taxon>
        <taxon>Arthropoda</taxon>
        <taxon>Crustacea</taxon>
        <taxon>Multicrustacea</taxon>
        <taxon>Malacostraca</taxon>
        <taxon>Eumalacostraca</taxon>
        <taxon>Eucarida</taxon>
        <taxon>Decapoda</taxon>
        <taxon>Pleocyemata</taxon>
        <taxon>Brachyura</taxon>
        <taxon>Eubrachyura</taxon>
        <taxon>Portunoidea</taxon>
        <taxon>Portunidae</taxon>
        <taxon>Portuninae</taxon>
        <taxon>Portunus</taxon>
    </lineage>
</organism>
<dbReference type="AlphaFoldDB" id="A0A5B7G6J2"/>
<sequence>MGNNKLPALTTANSIQLSSSITLILLRVQAGSFVTVMRRCNVTSPESPLLPHSTAVPHHYKSITSPAASGSCVDAPELQTIREPLVPVGISSCPYTALGTPSAYCLDTCSFAPARVTTRVPLPCRTIGHRVVLVVTLNISPNQSGRRVPEVIQYSFPCGTEGTPVILRGPDVSATQRY</sequence>
<proteinExistence type="predicted"/>